<keyword evidence="6" id="KW-0805">Transcription regulation</keyword>
<evidence type="ECO:0000256" key="2">
    <source>
        <dbReference type="ARBA" id="ARBA00022723"/>
    </source>
</evidence>
<feature type="domain" description="C2H2-type" evidence="11">
    <location>
        <begin position="20"/>
        <end position="47"/>
    </location>
</feature>
<dbReference type="FunFam" id="3.30.160.60:FF:000130">
    <property type="entry name" value="Spalt-like transcription factor 4"/>
    <property type="match status" value="1"/>
</dbReference>
<keyword evidence="4 10" id="KW-0863">Zinc-finger</keyword>
<evidence type="ECO:0000256" key="8">
    <source>
        <dbReference type="ARBA" id="ARBA00023242"/>
    </source>
</evidence>
<dbReference type="Proteomes" id="UP000052978">
    <property type="component" value="Unassembled WGS sequence"/>
</dbReference>
<evidence type="ECO:0000259" key="11">
    <source>
        <dbReference type="PROSITE" id="PS50157"/>
    </source>
</evidence>
<gene>
    <name evidence="12" type="ORF">D623_10026458</name>
</gene>
<dbReference type="GO" id="GO:0000978">
    <property type="term" value="F:RNA polymerase II cis-regulatory region sequence-specific DNA binding"/>
    <property type="evidence" value="ECO:0007669"/>
    <property type="project" value="TreeGrafter"/>
</dbReference>
<dbReference type="PROSITE" id="PS50157">
    <property type="entry name" value="ZINC_FINGER_C2H2_2"/>
    <property type="match status" value="2"/>
</dbReference>
<dbReference type="Gene3D" id="3.30.160.60">
    <property type="entry name" value="Classic Zinc Finger"/>
    <property type="match status" value="2"/>
</dbReference>
<dbReference type="PANTHER" id="PTHR23233:SF19">
    <property type="entry name" value="SAL-LIKE PROTEIN 4"/>
    <property type="match status" value="1"/>
</dbReference>
<dbReference type="GO" id="GO:0000981">
    <property type="term" value="F:DNA-binding transcription factor activity, RNA polymerase II-specific"/>
    <property type="evidence" value="ECO:0007669"/>
    <property type="project" value="TreeGrafter"/>
</dbReference>
<dbReference type="EMBL" id="KE163986">
    <property type="protein sequence ID" value="EPQ14579.1"/>
    <property type="molecule type" value="Genomic_DNA"/>
</dbReference>
<accession>S7NBA5</accession>
<dbReference type="GO" id="GO:0005634">
    <property type="term" value="C:nucleus"/>
    <property type="evidence" value="ECO:0007669"/>
    <property type="project" value="UniProtKB-SubCell"/>
</dbReference>
<evidence type="ECO:0000313" key="12">
    <source>
        <dbReference type="EMBL" id="EPQ14579.1"/>
    </source>
</evidence>
<evidence type="ECO:0000256" key="5">
    <source>
        <dbReference type="ARBA" id="ARBA00022833"/>
    </source>
</evidence>
<evidence type="ECO:0000256" key="3">
    <source>
        <dbReference type="ARBA" id="ARBA00022737"/>
    </source>
</evidence>
<dbReference type="InterPro" id="IPR051565">
    <property type="entry name" value="Sal_C2H2-zinc-finger"/>
</dbReference>
<dbReference type="PROSITE" id="PS00028">
    <property type="entry name" value="ZINC_FINGER_C2H2_1"/>
    <property type="match status" value="2"/>
</dbReference>
<keyword evidence="5" id="KW-0862">Zinc</keyword>
<feature type="domain" description="C2H2-type" evidence="11">
    <location>
        <begin position="48"/>
        <end position="75"/>
    </location>
</feature>
<evidence type="ECO:0000256" key="1">
    <source>
        <dbReference type="ARBA" id="ARBA00004123"/>
    </source>
</evidence>
<name>S7NBA5_MYOBR</name>
<dbReference type="Pfam" id="PF00096">
    <property type="entry name" value="zf-C2H2"/>
    <property type="match status" value="2"/>
</dbReference>
<reference evidence="12 13" key="1">
    <citation type="journal article" date="2013" name="Nat. Commun.">
        <title>Genome analysis reveals insights into physiology and longevity of the Brandt's bat Myotis brandtii.</title>
        <authorList>
            <person name="Seim I."/>
            <person name="Fang X."/>
            <person name="Xiong Z."/>
            <person name="Lobanov A.V."/>
            <person name="Huang Z."/>
            <person name="Ma S."/>
            <person name="Feng Y."/>
            <person name="Turanov A.A."/>
            <person name="Zhu Y."/>
            <person name="Lenz T.L."/>
            <person name="Gerashchenko M.V."/>
            <person name="Fan D."/>
            <person name="Hee Yim S."/>
            <person name="Yao X."/>
            <person name="Jordan D."/>
            <person name="Xiong Y."/>
            <person name="Ma Y."/>
            <person name="Lyapunov A.N."/>
            <person name="Chen G."/>
            <person name="Kulakova O.I."/>
            <person name="Sun Y."/>
            <person name="Lee S.G."/>
            <person name="Bronson R.T."/>
            <person name="Moskalev A.A."/>
            <person name="Sunyaev S.R."/>
            <person name="Zhang G."/>
            <person name="Krogh A."/>
            <person name="Wang J."/>
            <person name="Gladyshev V.N."/>
        </authorList>
    </citation>
    <scope>NUCLEOTIDE SEQUENCE [LARGE SCALE GENOMIC DNA]</scope>
</reference>
<keyword evidence="13" id="KW-1185">Reference proteome</keyword>
<evidence type="ECO:0000256" key="10">
    <source>
        <dbReference type="PROSITE-ProRule" id="PRU00042"/>
    </source>
</evidence>
<dbReference type="InterPro" id="IPR036236">
    <property type="entry name" value="Znf_C2H2_sf"/>
</dbReference>
<evidence type="ECO:0000256" key="7">
    <source>
        <dbReference type="ARBA" id="ARBA00023163"/>
    </source>
</evidence>
<dbReference type="PANTHER" id="PTHR23233">
    <property type="entry name" value="SAL-LIKE PROTEIN"/>
    <property type="match status" value="1"/>
</dbReference>
<sequence length="128" mass="14209">MSPGMPSLLVVQSHSQGKKHACTWCGKNFSLASALQMHELTHSGEKSFVCNICGQAFTTKGNLKVHYMTHGTKNSRRKLAIENTMTLLGTGTKRVPEVFPKEIMAPSVNVNCVVWNQYTIMLNCVIWP</sequence>
<keyword evidence="7" id="KW-0804">Transcription</keyword>
<proteinExistence type="inferred from homology"/>
<comment type="subcellular location">
    <subcellularLocation>
        <location evidence="1">Nucleus</location>
    </subcellularLocation>
</comment>
<keyword evidence="3" id="KW-0677">Repeat</keyword>
<comment type="similarity">
    <text evidence="9">Belongs to the sal C2H2-type zinc-finger protein family.</text>
</comment>
<keyword evidence="2" id="KW-0479">Metal-binding</keyword>
<dbReference type="FunFam" id="3.30.160.60:FF:000096">
    <property type="entry name" value="Zinc finger and BTB domain-containing protein 18 isoform 1"/>
    <property type="match status" value="1"/>
</dbReference>
<organism evidence="12 13">
    <name type="scientific">Myotis brandtii</name>
    <name type="common">Brandt's bat</name>
    <dbReference type="NCBI Taxonomy" id="109478"/>
    <lineage>
        <taxon>Eukaryota</taxon>
        <taxon>Metazoa</taxon>
        <taxon>Chordata</taxon>
        <taxon>Craniata</taxon>
        <taxon>Vertebrata</taxon>
        <taxon>Euteleostomi</taxon>
        <taxon>Mammalia</taxon>
        <taxon>Eutheria</taxon>
        <taxon>Laurasiatheria</taxon>
        <taxon>Chiroptera</taxon>
        <taxon>Yangochiroptera</taxon>
        <taxon>Vespertilionidae</taxon>
        <taxon>Myotis</taxon>
    </lineage>
</organism>
<keyword evidence="8" id="KW-0539">Nucleus</keyword>
<dbReference type="SUPFAM" id="SSF57667">
    <property type="entry name" value="beta-beta-alpha zinc fingers"/>
    <property type="match status" value="1"/>
</dbReference>
<evidence type="ECO:0000313" key="13">
    <source>
        <dbReference type="Proteomes" id="UP000052978"/>
    </source>
</evidence>
<evidence type="ECO:0000256" key="9">
    <source>
        <dbReference type="ARBA" id="ARBA00038474"/>
    </source>
</evidence>
<dbReference type="InterPro" id="IPR013087">
    <property type="entry name" value="Znf_C2H2_type"/>
</dbReference>
<evidence type="ECO:0000256" key="6">
    <source>
        <dbReference type="ARBA" id="ARBA00023015"/>
    </source>
</evidence>
<dbReference type="AlphaFoldDB" id="S7NBA5"/>
<protein>
    <submittedName>
        <fullName evidence="12">Sal-like protein 4</fullName>
    </submittedName>
</protein>
<evidence type="ECO:0000256" key="4">
    <source>
        <dbReference type="ARBA" id="ARBA00022771"/>
    </source>
</evidence>
<dbReference type="GO" id="GO:0008270">
    <property type="term" value="F:zinc ion binding"/>
    <property type="evidence" value="ECO:0007669"/>
    <property type="project" value="UniProtKB-KW"/>
</dbReference>
<dbReference type="SMART" id="SM00355">
    <property type="entry name" value="ZnF_C2H2"/>
    <property type="match status" value="2"/>
</dbReference>